<dbReference type="PANTHER" id="PTHR42709">
    <property type="entry name" value="ALKALINE PHOSPHATASE LIKE PROTEIN"/>
    <property type="match status" value="1"/>
</dbReference>
<accession>A0A286BW64</accession>
<organism evidence="2 3">
    <name type="scientific">Candidatus Pantoea floridensis</name>
    <dbReference type="NCBI Taxonomy" id="1938870"/>
    <lineage>
        <taxon>Bacteria</taxon>
        <taxon>Pseudomonadati</taxon>
        <taxon>Pseudomonadota</taxon>
        <taxon>Gammaproteobacteria</taxon>
        <taxon>Enterobacterales</taxon>
        <taxon>Erwiniaceae</taxon>
        <taxon>Pantoea</taxon>
    </lineage>
</organism>
<dbReference type="PANTHER" id="PTHR42709:SF4">
    <property type="entry name" value="INNER MEMBRANE PROTEIN YQAA"/>
    <property type="match status" value="1"/>
</dbReference>
<dbReference type="InterPro" id="IPR051311">
    <property type="entry name" value="DedA_domain"/>
</dbReference>
<dbReference type="EMBL" id="OCMY01000001">
    <property type="protein sequence ID" value="SOD38379.1"/>
    <property type="molecule type" value="Genomic_DNA"/>
</dbReference>
<keyword evidence="3" id="KW-1185">Reference proteome</keyword>
<evidence type="ECO:0000256" key="1">
    <source>
        <dbReference type="SAM" id="Phobius"/>
    </source>
</evidence>
<dbReference type="Proteomes" id="UP000219271">
    <property type="component" value="Unassembled WGS sequence"/>
</dbReference>
<dbReference type="AlphaFoldDB" id="A0A286BW64"/>
<proteinExistence type="predicted"/>
<keyword evidence="1" id="KW-0812">Transmembrane</keyword>
<dbReference type="OrthoDB" id="9814483at2"/>
<feature type="transmembrane region" description="Helical" evidence="1">
    <location>
        <begin position="87"/>
        <end position="112"/>
    </location>
</feature>
<keyword evidence="1" id="KW-0472">Membrane</keyword>
<reference evidence="3" key="1">
    <citation type="submission" date="2017-09" db="EMBL/GenBank/DDBJ databases">
        <authorList>
            <person name="Varghese N."/>
            <person name="Submissions S."/>
        </authorList>
    </citation>
    <scope>NUCLEOTIDE SEQUENCE [LARGE SCALE GENOMIC DNA]</scope>
    <source>
        <strain evidence="3">JKS000234</strain>
    </source>
</reference>
<protein>
    <submittedName>
        <fullName evidence="2">Membrane protein YqaA, SNARE-associated domain</fullName>
    </submittedName>
</protein>
<sequence length="142" mass="15509">MNEFLTYGSLFGSSFLSATLLPGSSEAVLVALLIAQKGSVYGLLLAASVGNTLGGLTNILLGRLMPLKKQGRWHDTAMTWLHRLGPAALIFSWLPVVGDLLCVLAGWLRFAWLPSVLFLTIGKTLRYIVIATATLQTLQWWH</sequence>
<feature type="transmembrane region" description="Helical" evidence="1">
    <location>
        <begin position="43"/>
        <end position="66"/>
    </location>
</feature>
<keyword evidence="1" id="KW-1133">Transmembrane helix</keyword>
<evidence type="ECO:0000313" key="2">
    <source>
        <dbReference type="EMBL" id="SOD38379.1"/>
    </source>
</evidence>
<name>A0A286BW64_9GAMM</name>
<evidence type="ECO:0000313" key="3">
    <source>
        <dbReference type="Proteomes" id="UP000219271"/>
    </source>
</evidence>
<gene>
    <name evidence="2" type="ORF">SAMN06273570_2786</name>
</gene>
<dbReference type="RefSeq" id="WP_097096308.1">
    <property type="nucleotide sequence ID" value="NZ_OCMY01000001.1"/>
</dbReference>